<name>A0A6J5V6Z0_PRUAR</name>
<dbReference type="AlphaFoldDB" id="A0A6J5V6Z0"/>
<gene>
    <name evidence="1" type="ORF">CURHAP_LOCUS37128</name>
</gene>
<accession>A0A6J5V6Z0</accession>
<protein>
    <submittedName>
        <fullName evidence="1">Uncharacterized protein</fullName>
    </submittedName>
</protein>
<reference evidence="1 2" key="1">
    <citation type="submission" date="2020-05" db="EMBL/GenBank/DDBJ databases">
        <authorList>
            <person name="Campoy J."/>
            <person name="Schneeberger K."/>
            <person name="Spophaly S."/>
        </authorList>
    </citation>
    <scope>NUCLEOTIDE SEQUENCE [LARGE SCALE GENOMIC DNA]</scope>
    <source>
        <strain evidence="1">PruArmRojPasFocal</strain>
    </source>
</reference>
<dbReference type="EMBL" id="CAEKDK010000006">
    <property type="protein sequence ID" value="CAB4283115.1"/>
    <property type="molecule type" value="Genomic_DNA"/>
</dbReference>
<organism evidence="1 2">
    <name type="scientific">Prunus armeniaca</name>
    <name type="common">Apricot</name>
    <name type="synonym">Armeniaca vulgaris</name>
    <dbReference type="NCBI Taxonomy" id="36596"/>
    <lineage>
        <taxon>Eukaryota</taxon>
        <taxon>Viridiplantae</taxon>
        <taxon>Streptophyta</taxon>
        <taxon>Embryophyta</taxon>
        <taxon>Tracheophyta</taxon>
        <taxon>Spermatophyta</taxon>
        <taxon>Magnoliopsida</taxon>
        <taxon>eudicotyledons</taxon>
        <taxon>Gunneridae</taxon>
        <taxon>Pentapetalae</taxon>
        <taxon>rosids</taxon>
        <taxon>fabids</taxon>
        <taxon>Rosales</taxon>
        <taxon>Rosaceae</taxon>
        <taxon>Amygdaloideae</taxon>
        <taxon>Amygdaleae</taxon>
        <taxon>Prunus</taxon>
    </lineage>
</organism>
<evidence type="ECO:0000313" key="1">
    <source>
        <dbReference type="EMBL" id="CAB4283115.1"/>
    </source>
</evidence>
<sequence length="77" mass="8587">MGTSTFGVTFGVGVGVRFCAWFSWLPVQQFGVHGNSSISPRWWSGWCRTVTCSCLIFGNLIPACRLVAWIDLELPLY</sequence>
<proteinExistence type="predicted"/>
<evidence type="ECO:0000313" key="2">
    <source>
        <dbReference type="Proteomes" id="UP000507222"/>
    </source>
</evidence>
<dbReference type="Proteomes" id="UP000507222">
    <property type="component" value="Unassembled WGS sequence"/>
</dbReference>